<proteinExistence type="predicted"/>
<keyword evidence="1" id="KW-0732">Signal</keyword>
<dbReference type="Proteomes" id="UP001501565">
    <property type="component" value="Unassembled WGS sequence"/>
</dbReference>
<reference evidence="3" key="1">
    <citation type="journal article" date="2019" name="Int. J. Syst. Evol. Microbiol.">
        <title>The Global Catalogue of Microorganisms (GCM) 10K type strain sequencing project: providing services to taxonomists for standard genome sequencing and annotation.</title>
        <authorList>
            <consortium name="The Broad Institute Genomics Platform"/>
            <consortium name="The Broad Institute Genome Sequencing Center for Infectious Disease"/>
            <person name="Wu L."/>
            <person name="Ma J."/>
        </authorList>
    </citation>
    <scope>NUCLEOTIDE SEQUENCE [LARGE SCALE GENOMIC DNA]</scope>
    <source>
        <strain evidence="3">JCM 17551</strain>
    </source>
</reference>
<keyword evidence="3" id="KW-1185">Reference proteome</keyword>
<protein>
    <submittedName>
        <fullName evidence="2">Uncharacterized protein</fullName>
    </submittedName>
</protein>
<dbReference type="RefSeq" id="WP_344796090.1">
    <property type="nucleotide sequence ID" value="NZ_BAABBN010000004.1"/>
</dbReference>
<dbReference type="EMBL" id="BAABBN010000004">
    <property type="protein sequence ID" value="GAA3917001.1"/>
    <property type="molecule type" value="Genomic_DNA"/>
</dbReference>
<feature type="signal peptide" evidence="1">
    <location>
        <begin position="1"/>
        <end position="25"/>
    </location>
</feature>
<feature type="chain" id="PRO_5046415500" evidence="1">
    <location>
        <begin position="26"/>
        <end position="149"/>
    </location>
</feature>
<sequence>MKTYIAAIFSATALVSSVFALPASAGVDSTNVVEIINQDQQGGHLRLVTASKEGNKTLVTGLITADHENRLPLGHIDVAAFSAQGSLIAETTASYAPKILTESSRKRGGLHFSTNALPKLPSDAVVKVAFHRNETASNSAPKHNSNVAK</sequence>
<evidence type="ECO:0000256" key="1">
    <source>
        <dbReference type="SAM" id="SignalP"/>
    </source>
</evidence>
<name>A0ABP7M8B1_9GAMM</name>
<organism evidence="2 3">
    <name type="scientific">Litoribacillus peritrichatus</name>
    <dbReference type="NCBI Taxonomy" id="718191"/>
    <lineage>
        <taxon>Bacteria</taxon>
        <taxon>Pseudomonadati</taxon>
        <taxon>Pseudomonadota</taxon>
        <taxon>Gammaproteobacteria</taxon>
        <taxon>Oceanospirillales</taxon>
        <taxon>Oceanospirillaceae</taxon>
        <taxon>Litoribacillus</taxon>
    </lineage>
</organism>
<evidence type="ECO:0000313" key="2">
    <source>
        <dbReference type="EMBL" id="GAA3917001.1"/>
    </source>
</evidence>
<comment type="caution">
    <text evidence="2">The sequence shown here is derived from an EMBL/GenBank/DDBJ whole genome shotgun (WGS) entry which is preliminary data.</text>
</comment>
<evidence type="ECO:0000313" key="3">
    <source>
        <dbReference type="Proteomes" id="UP001501565"/>
    </source>
</evidence>
<accession>A0ABP7M8B1</accession>
<gene>
    <name evidence="2" type="ORF">GCM10022277_09870</name>
</gene>